<gene>
    <name evidence="2" type="ORF">G7Y89_g11766</name>
</gene>
<dbReference type="PANTHER" id="PTHR24148:SF64">
    <property type="entry name" value="HETEROKARYON INCOMPATIBILITY DOMAIN-CONTAINING PROTEIN"/>
    <property type="match status" value="1"/>
</dbReference>
<evidence type="ECO:0000259" key="1">
    <source>
        <dbReference type="Pfam" id="PF06985"/>
    </source>
</evidence>
<dbReference type="Pfam" id="PF06985">
    <property type="entry name" value="HET"/>
    <property type="match status" value="1"/>
</dbReference>
<dbReference type="InterPro" id="IPR010730">
    <property type="entry name" value="HET"/>
</dbReference>
<proteinExistence type="predicted"/>
<dbReference type="Proteomes" id="UP000566819">
    <property type="component" value="Unassembled WGS sequence"/>
</dbReference>
<protein>
    <recommendedName>
        <fullName evidence="1">Heterokaryon incompatibility domain-containing protein</fullName>
    </recommendedName>
</protein>
<dbReference type="AlphaFoldDB" id="A0A8H4RA98"/>
<dbReference type="Pfam" id="PF26639">
    <property type="entry name" value="Het-6_barrel"/>
    <property type="match status" value="1"/>
</dbReference>
<dbReference type="InterPro" id="IPR052895">
    <property type="entry name" value="HetReg/Transcr_Mod"/>
</dbReference>
<dbReference type="EMBL" id="JAAMPI010001161">
    <property type="protein sequence ID" value="KAF4626390.1"/>
    <property type="molecule type" value="Genomic_DNA"/>
</dbReference>
<name>A0A8H4RA98_9HELO</name>
<accession>A0A8H4RA98</accession>
<reference evidence="2 3" key="1">
    <citation type="submission" date="2020-03" db="EMBL/GenBank/DDBJ databases">
        <title>Draft Genome Sequence of Cudoniella acicularis.</title>
        <authorList>
            <person name="Buettner E."/>
            <person name="Kellner H."/>
        </authorList>
    </citation>
    <scope>NUCLEOTIDE SEQUENCE [LARGE SCALE GENOMIC DNA]</scope>
    <source>
        <strain evidence="2 3">DSM 108380</strain>
    </source>
</reference>
<comment type="caution">
    <text evidence="2">The sequence shown here is derived from an EMBL/GenBank/DDBJ whole genome shotgun (WGS) entry which is preliminary data.</text>
</comment>
<evidence type="ECO:0000313" key="2">
    <source>
        <dbReference type="EMBL" id="KAF4626390.1"/>
    </source>
</evidence>
<dbReference type="PANTHER" id="PTHR24148">
    <property type="entry name" value="ANKYRIN REPEAT DOMAIN-CONTAINING PROTEIN 39 HOMOLOG-RELATED"/>
    <property type="match status" value="1"/>
</dbReference>
<organism evidence="2 3">
    <name type="scientific">Cudoniella acicularis</name>
    <dbReference type="NCBI Taxonomy" id="354080"/>
    <lineage>
        <taxon>Eukaryota</taxon>
        <taxon>Fungi</taxon>
        <taxon>Dikarya</taxon>
        <taxon>Ascomycota</taxon>
        <taxon>Pezizomycotina</taxon>
        <taxon>Leotiomycetes</taxon>
        <taxon>Helotiales</taxon>
        <taxon>Tricladiaceae</taxon>
        <taxon>Cudoniella</taxon>
    </lineage>
</organism>
<feature type="domain" description="Heterokaryon incompatibility" evidence="1">
    <location>
        <begin position="1"/>
        <end position="88"/>
    </location>
</feature>
<keyword evidence="3" id="KW-1185">Reference proteome</keyword>
<evidence type="ECO:0000313" key="3">
    <source>
        <dbReference type="Proteomes" id="UP000566819"/>
    </source>
</evidence>
<sequence>MRDIYSLADRVVVWLGLPSNNSSLALSTLEYLGKQVEASLDRFWPAPDAIELDFWTSECHLPYSPETWKALHDLIRRPWFTRVWTLQEIQLANWRSVIQCGKEEVPWYFFRRAIQAVYDKTAGVPKYMTDALPLVVHSCDELSNYGLFGLLIIASRRQCTQPIDKIYGILGLVPETISNNIIPDYELSRVERYKAAFLGYTSSSQRLDLLDQCTSEPQGQDWPSWLPDWSIQDAGLDFDYVGFCSSGDSAAHWKCEDQNILNVTSAEGLTVVQVSRWKLDPEGDFSELVSEIGSQNLLDETLLDKSSLAGRRIIHTEDGHIELAPGEIREGDSICMILGNTLPKVVRKKGADSTFRSIGSCYIYGLMNGEALLGPLPEPWIARQAREGGFCRPAFFNTDTKEVAGLEEDPRLGQVPMPDEWERIKNDDPFCVQKWKHRSTGEIIKSDPRLLPQALMERGAKLQTIALA</sequence>
<dbReference type="OrthoDB" id="4850726at2759"/>